<keyword evidence="3" id="KW-0997">Cell inner membrane</keyword>
<dbReference type="GO" id="GO:0008495">
    <property type="term" value="F:protoheme IX farnesyltransferase activity"/>
    <property type="evidence" value="ECO:0007669"/>
    <property type="project" value="UniProtKB-UniRule"/>
</dbReference>
<dbReference type="CDD" id="cd13957">
    <property type="entry name" value="PT_UbiA_Cox10"/>
    <property type="match status" value="1"/>
</dbReference>
<dbReference type="RefSeq" id="WP_068372831.1">
    <property type="nucleotide sequence ID" value="NZ_CBCSEB010000003.1"/>
</dbReference>
<feature type="transmembrane region" description="Helical" evidence="10">
    <location>
        <begin position="12"/>
        <end position="29"/>
    </location>
</feature>
<dbReference type="HAMAP" id="MF_00154">
    <property type="entry name" value="CyoE_CtaB"/>
    <property type="match status" value="1"/>
</dbReference>
<dbReference type="EMBL" id="SGWZ01000001">
    <property type="protein sequence ID" value="RZS72913.1"/>
    <property type="molecule type" value="Genomic_DNA"/>
</dbReference>
<comment type="catalytic activity">
    <reaction evidence="9 10">
        <text>heme b + (2E,6E)-farnesyl diphosphate + H2O = Fe(II)-heme o + diphosphate</text>
        <dbReference type="Rhea" id="RHEA:28070"/>
        <dbReference type="ChEBI" id="CHEBI:15377"/>
        <dbReference type="ChEBI" id="CHEBI:33019"/>
        <dbReference type="ChEBI" id="CHEBI:60344"/>
        <dbReference type="ChEBI" id="CHEBI:60530"/>
        <dbReference type="ChEBI" id="CHEBI:175763"/>
        <dbReference type="EC" id="2.5.1.141"/>
    </reaction>
</comment>
<dbReference type="NCBIfam" id="TIGR01473">
    <property type="entry name" value="cyoE_ctaB"/>
    <property type="match status" value="1"/>
</dbReference>
<dbReference type="PANTHER" id="PTHR43448:SF2">
    <property type="entry name" value="PROTOHEME IX FARNESYLTRANSFERASE, MITOCHONDRIAL"/>
    <property type="match status" value="1"/>
</dbReference>
<comment type="subcellular location">
    <subcellularLocation>
        <location evidence="1 10">Cell membrane</location>
        <topology evidence="1 10">Multi-pass membrane protein</topology>
    </subcellularLocation>
</comment>
<dbReference type="Proteomes" id="UP000292039">
    <property type="component" value="Unassembled WGS sequence"/>
</dbReference>
<dbReference type="GeneID" id="99724979"/>
<dbReference type="InterPro" id="IPR000537">
    <property type="entry name" value="UbiA_prenyltransferase"/>
</dbReference>
<dbReference type="PATRIC" id="fig|206506.3.peg.2737"/>
<protein>
    <recommendedName>
        <fullName evidence="10">Protoheme IX farnesyltransferase</fullName>
        <ecNumber evidence="10">2.5.1.141</ecNumber>
    </recommendedName>
    <alternativeName>
        <fullName evidence="10">Heme B farnesyltransferase</fullName>
    </alternativeName>
    <alternativeName>
        <fullName evidence="10">Heme O synthase</fullName>
    </alternativeName>
</protein>
<feature type="transmembrane region" description="Helical" evidence="10">
    <location>
        <begin position="263"/>
        <end position="280"/>
    </location>
</feature>
<dbReference type="InterPro" id="IPR006369">
    <property type="entry name" value="Protohaem_IX_farnesylTrfase"/>
</dbReference>
<comment type="caution">
    <text evidence="11">The sequence shown here is derived from an EMBL/GenBank/DDBJ whole genome shotgun (WGS) entry which is preliminary data.</text>
</comment>
<dbReference type="AlphaFoldDB" id="A0A171KQI1"/>
<dbReference type="EC" id="2.5.1.141" evidence="10"/>
<comment type="pathway">
    <text evidence="10">Porphyrin-containing compound metabolism; heme O biosynthesis; heme O from protoheme: step 1/1.</text>
</comment>
<feature type="transmembrane region" description="Helical" evidence="10">
    <location>
        <begin position="106"/>
        <end position="126"/>
    </location>
</feature>
<keyword evidence="7 10" id="KW-0350">Heme biosynthesis</keyword>
<evidence type="ECO:0000313" key="12">
    <source>
        <dbReference type="EMBL" id="RZS72913.1"/>
    </source>
</evidence>
<dbReference type="OrthoDB" id="9814417at2"/>
<evidence type="ECO:0000256" key="3">
    <source>
        <dbReference type="ARBA" id="ARBA00022519"/>
    </source>
</evidence>
<feature type="transmembrane region" description="Helical" evidence="10">
    <location>
        <begin position="133"/>
        <end position="153"/>
    </location>
</feature>
<dbReference type="GO" id="GO:0048034">
    <property type="term" value="P:heme O biosynthetic process"/>
    <property type="evidence" value="ECO:0007669"/>
    <property type="project" value="UniProtKB-UniRule"/>
</dbReference>
<keyword evidence="8 10" id="KW-0472">Membrane</keyword>
<dbReference type="Gene3D" id="1.10.357.140">
    <property type="entry name" value="UbiA prenyltransferase"/>
    <property type="match status" value="1"/>
</dbReference>
<dbReference type="Proteomes" id="UP000078084">
    <property type="component" value="Unassembled WGS sequence"/>
</dbReference>
<keyword evidence="6 10" id="KW-1133">Transmembrane helix</keyword>
<keyword evidence="13" id="KW-1185">Reference proteome</keyword>
<comment type="miscellaneous">
    <text evidence="10">Carbon 2 of the heme B porphyrin ring is defined according to the Fischer nomenclature.</text>
</comment>
<gene>
    <name evidence="10" type="primary">ctaB</name>
    <name evidence="11" type="ORF">AAV32_12870</name>
    <name evidence="12" type="ORF">EV679_0096</name>
</gene>
<dbReference type="InterPro" id="IPR044878">
    <property type="entry name" value="UbiA_sf"/>
</dbReference>
<evidence type="ECO:0000256" key="9">
    <source>
        <dbReference type="ARBA" id="ARBA00047690"/>
    </source>
</evidence>
<reference evidence="11 13" key="1">
    <citation type="submission" date="2015-04" db="EMBL/GenBank/DDBJ databases">
        <title>Genome sequence of Kerstersia gyiorum CG1.</title>
        <authorList>
            <person name="Greninger A.L."/>
            <person name="Kozyreva V."/>
            <person name="Chaturvedi V."/>
        </authorList>
    </citation>
    <scope>NUCLEOTIDE SEQUENCE [LARGE SCALE GENOMIC DNA]</scope>
    <source>
        <strain evidence="11 13">CG1</strain>
    </source>
</reference>
<dbReference type="PROSITE" id="PS00943">
    <property type="entry name" value="UBIA"/>
    <property type="match status" value="1"/>
</dbReference>
<dbReference type="UniPathway" id="UPA00834">
    <property type="reaction ID" value="UER00712"/>
</dbReference>
<evidence type="ECO:0000313" key="14">
    <source>
        <dbReference type="Proteomes" id="UP000292039"/>
    </source>
</evidence>
<evidence type="ECO:0000256" key="1">
    <source>
        <dbReference type="ARBA" id="ARBA00004651"/>
    </source>
</evidence>
<comment type="similarity">
    <text evidence="10">Belongs to the UbiA prenyltransferase family. Protoheme IX farnesyltransferase subfamily.</text>
</comment>
<proteinExistence type="inferred from homology"/>
<evidence type="ECO:0000256" key="6">
    <source>
        <dbReference type="ARBA" id="ARBA00022989"/>
    </source>
</evidence>
<evidence type="ECO:0000256" key="10">
    <source>
        <dbReference type="HAMAP-Rule" id="MF_00154"/>
    </source>
</evidence>
<dbReference type="Pfam" id="PF01040">
    <property type="entry name" value="UbiA"/>
    <property type="match status" value="1"/>
</dbReference>
<feature type="transmembrane region" description="Helical" evidence="10">
    <location>
        <begin position="35"/>
        <end position="59"/>
    </location>
</feature>
<evidence type="ECO:0000256" key="7">
    <source>
        <dbReference type="ARBA" id="ARBA00023133"/>
    </source>
</evidence>
<dbReference type="GO" id="GO:0005886">
    <property type="term" value="C:plasma membrane"/>
    <property type="evidence" value="ECO:0007669"/>
    <property type="project" value="UniProtKB-SubCell"/>
</dbReference>
<feature type="transmembrane region" description="Helical" evidence="10">
    <location>
        <begin position="230"/>
        <end position="251"/>
    </location>
</feature>
<keyword evidence="4 10" id="KW-0808">Transferase</keyword>
<dbReference type="EMBL" id="LBNE01000009">
    <property type="protein sequence ID" value="KKO71148.1"/>
    <property type="molecule type" value="Genomic_DNA"/>
</dbReference>
<dbReference type="PANTHER" id="PTHR43448">
    <property type="entry name" value="PROTOHEME IX FARNESYLTRANSFERASE, MITOCHONDRIAL"/>
    <property type="match status" value="1"/>
</dbReference>
<name>A0A171KQI1_9BURK</name>
<evidence type="ECO:0000313" key="13">
    <source>
        <dbReference type="Proteomes" id="UP000078084"/>
    </source>
</evidence>
<dbReference type="NCBIfam" id="NF003348">
    <property type="entry name" value="PRK04375.1-1"/>
    <property type="match status" value="1"/>
</dbReference>
<evidence type="ECO:0000313" key="11">
    <source>
        <dbReference type="EMBL" id="KKO71148.1"/>
    </source>
</evidence>
<feature type="transmembrane region" description="Helical" evidence="10">
    <location>
        <begin position="159"/>
        <end position="182"/>
    </location>
</feature>
<keyword evidence="2 10" id="KW-1003">Cell membrane</keyword>
<feature type="transmembrane region" description="Helical" evidence="10">
    <location>
        <begin position="203"/>
        <end position="224"/>
    </location>
</feature>
<dbReference type="STRING" id="206506.AAV32_12870"/>
<evidence type="ECO:0000256" key="2">
    <source>
        <dbReference type="ARBA" id="ARBA00022475"/>
    </source>
</evidence>
<dbReference type="FunFam" id="1.10.357.140:FF:000001">
    <property type="entry name" value="Protoheme IX farnesyltransferase"/>
    <property type="match status" value="1"/>
</dbReference>
<evidence type="ECO:0000256" key="4">
    <source>
        <dbReference type="ARBA" id="ARBA00022679"/>
    </source>
</evidence>
<evidence type="ECO:0000256" key="8">
    <source>
        <dbReference type="ARBA" id="ARBA00023136"/>
    </source>
</evidence>
<evidence type="ECO:0000256" key="5">
    <source>
        <dbReference type="ARBA" id="ARBA00022692"/>
    </source>
</evidence>
<feature type="transmembrane region" description="Helical" evidence="10">
    <location>
        <begin position="80"/>
        <end position="100"/>
    </location>
</feature>
<accession>A0A171KQI1</accession>
<keyword evidence="5 10" id="KW-0812">Transmembrane</keyword>
<reference evidence="12 14" key="2">
    <citation type="submission" date="2019-02" db="EMBL/GenBank/DDBJ databases">
        <title>Genomic Encyclopedia of Type Strains, Phase IV (KMG-IV): sequencing the most valuable type-strain genomes for metagenomic binning, comparative biology and taxonomic classification.</title>
        <authorList>
            <person name="Goeker M."/>
        </authorList>
    </citation>
    <scope>NUCLEOTIDE SEQUENCE [LARGE SCALE GENOMIC DNA]</scope>
    <source>
        <strain evidence="12 14">DSM 16618</strain>
    </source>
</reference>
<sequence length="285" mass="31110">MLKDYLQVTKPGIIYGNLVSVAGGFLLASQGKVDWALFLSTLVGVALVIASGCVFNNYIDQDIDARMTRTRNRAFVVGRISGPAGLAYGTVLGVAGLAVLYCLTNILAFIFALVGFVVYVGVYSLCTKRRWSSSTIFGSFSGAAPPVIGYLAVRGQLDAGAWLLLLIFCLWQVPHSYAIGIFRHADYRIAGVPVLPVKLGVDAARRHIVGFVILFLLSVFTLPLAGYVGWIYTVAVGGMSFYWLWVSLQGWRTKDINAWARRVFWISIIIVVVLCVALAVDYQPL</sequence>
<dbReference type="InterPro" id="IPR030470">
    <property type="entry name" value="UbiA_prenylTrfase_CS"/>
</dbReference>
<organism evidence="11 13">
    <name type="scientific">Kerstersia gyiorum</name>
    <dbReference type="NCBI Taxonomy" id="206506"/>
    <lineage>
        <taxon>Bacteria</taxon>
        <taxon>Pseudomonadati</taxon>
        <taxon>Pseudomonadota</taxon>
        <taxon>Betaproteobacteria</taxon>
        <taxon>Burkholderiales</taxon>
        <taxon>Alcaligenaceae</taxon>
        <taxon>Kerstersia</taxon>
    </lineage>
</organism>
<comment type="function">
    <text evidence="10">Converts heme B (protoheme IX) to heme O by substitution of the vinyl group on carbon 2 of heme B porphyrin ring with a hydroxyethyl farnesyl side group.</text>
</comment>